<dbReference type="GO" id="GO:0005829">
    <property type="term" value="C:cytosol"/>
    <property type="evidence" value="ECO:0007669"/>
    <property type="project" value="TreeGrafter"/>
</dbReference>
<protein>
    <recommendedName>
        <fullName evidence="1">Ribosomal RNA large subunit methyltransferase J</fullName>
        <ecNumber evidence="1">2.1.1.266</ecNumber>
    </recommendedName>
    <alternativeName>
        <fullName evidence="1">23S rRNA (adenine(2030)-N6)-methyltransferase</fullName>
    </alternativeName>
    <alternativeName>
        <fullName evidence="1">23S rRNA m6A2030 methyltransferase</fullName>
    </alternativeName>
</protein>
<dbReference type="HAMAP" id="MF_00934">
    <property type="entry name" value="23SrRNA_methyltr_J"/>
    <property type="match status" value="1"/>
</dbReference>
<dbReference type="InterPro" id="IPR007473">
    <property type="entry name" value="RlmJ"/>
</dbReference>
<keyword evidence="1" id="KW-0949">S-adenosyl-L-methionine</keyword>
<feature type="active site" description="Proton acceptor" evidence="1">
    <location>
        <position position="164"/>
    </location>
</feature>
<feature type="site" description="Interaction with substrate rRNA" evidence="1">
    <location>
        <position position="4"/>
    </location>
</feature>
<dbReference type="SUPFAM" id="SSF53335">
    <property type="entry name" value="S-adenosyl-L-methionine-dependent methyltransferases"/>
    <property type="match status" value="1"/>
</dbReference>
<evidence type="ECO:0000313" key="3">
    <source>
        <dbReference type="Proteomes" id="UP001320119"/>
    </source>
</evidence>
<dbReference type="PANTHER" id="PTHR37426:SF1">
    <property type="entry name" value="RIBOSOMAL RNA LARGE SUBUNIT METHYLTRANSFERASE J"/>
    <property type="match status" value="1"/>
</dbReference>
<dbReference type="EC" id="2.1.1.266" evidence="1"/>
<dbReference type="GO" id="GO:0070475">
    <property type="term" value="P:rRNA base methylation"/>
    <property type="evidence" value="ECO:0007669"/>
    <property type="project" value="UniProtKB-UniRule"/>
</dbReference>
<dbReference type="EMBL" id="AP023086">
    <property type="protein sequence ID" value="BCD99370.1"/>
    <property type="molecule type" value="Genomic_DNA"/>
</dbReference>
<sequence length="281" mass="31385">MLSYRHAFHAGNSADVLKHFVIERILSYLTQKDKPCFYMDTHAGAGIYSLNAAVANKTAEYKVGIERILAAWNPPETMRNYIQCIARCRDKNGSDVYPGSPWFAADILRSIDRLALCELHPQDYPSLASVMAGDSRVKVYNEDGFKKSIALLPPKERRGLVVIDPSYEIKADYVGVVNHICSLYKRFATGVYALWYPVVDAARIEKMVAQFKKAGLKNTQRFQIQTYSPDKGGMYASGMIVINAPWILQTEVGDAMPWLRSSLALDESAGFIVETITGENA</sequence>
<organism evidence="2 3">
    <name type="scientific">Marinagarivorans cellulosilyticus</name>
    <dbReference type="NCBI Taxonomy" id="2721545"/>
    <lineage>
        <taxon>Bacteria</taxon>
        <taxon>Pseudomonadati</taxon>
        <taxon>Pseudomonadota</taxon>
        <taxon>Gammaproteobacteria</taxon>
        <taxon>Cellvibrionales</taxon>
        <taxon>Cellvibrionaceae</taxon>
        <taxon>Marinagarivorans</taxon>
    </lineage>
</organism>
<keyword evidence="1" id="KW-0694">RNA-binding</keyword>
<feature type="binding site" evidence="1">
    <location>
        <position position="164"/>
    </location>
    <ligand>
        <name>S-adenosyl-L-methionine</name>
        <dbReference type="ChEBI" id="CHEBI:59789"/>
    </ligand>
</feature>
<dbReference type="AlphaFoldDB" id="A0AAN1WKQ0"/>
<feature type="binding site" evidence="1">
    <location>
        <position position="42"/>
    </location>
    <ligand>
        <name>S-adenosyl-L-methionine</name>
        <dbReference type="ChEBI" id="CHEBI:59789"/>
    </ligand>
</feature>
<feature type="binding site" evidence="1">
    <location>
        <position position="19"/>
    </location>
    <ligand>
        <name>S-adenosyl-L-methionine</name>
        <dbReference type="ChEBI" id="CHEBI:59789"/>
    </ligand>
</feature>
<dbReference type="Gene3D" id="3.40.50.150">
    <property type="entry name" value="Vaccinia Virus protein VP39"/>
    <property type="match status" value="1"/>
</dbReference>
<proteinExistence type="inferred from homology"/>
<dbReference type="KEGG" id="marq:MARGE09_P3572"/>
<dbReference type="GO" id="GO:0003723">
    <property type="term" value="F:RNA binding"/>
    <property type="evidence" value="ECO:0007669"/>
    <property type="project" value="UniProtKB-UniRule"/>
</dbReference>
<feature type="binding site" evidence="1">
    <location>
        <position position="118"/>
    </location>
    <ligand>
        <name>S-adenosyl-L-methionine</name>
        <dbReference type="ChEBI" id="CHEBI:59789"/>
    </ligand>
</feature>
<feature type="binding site" evidence="1">
    <location>
        <position position="100"/>
    </location>
    <ligand>
        <name>S-adenosyl-L-methionine</name>
        <dbReference type="ChEBI" id="CHEBI:59789"/>
    </ligand>
</feature>
<comment type="catalytic activity">
    <reaction evidence="1">
        <text>adenosine(2030) in 23S rRNA + S-adenosyl-L-methionine = N(6)-methyladenosine(2030) in 23S rRNA + S-adenosyl-L-homocysteine + H(+)</text>
        <dbReference type="Rhea" id="RHEA:43736"/>
        <dbReference type="Rhea" id="RHEA-COMP:10668"/>
        <dbReference type="Rhea" id="RHEA-COMP:10669"/>
        <dbReference type="ChEBI" id="CHEBI:15378"/>
        <dbReference type="ChEBI" id="CHEBI:57856"/>
        <dbReference type="ChEBI" id="CHEBI:59789"/>
        <dbReference type="ChEBI" id="CHEBI:74411"/>
        <dbReference type="ChEBI" id="CHEBI:74449"/>
        <dbReference type="EC" id="2.1.1.266"/>
    </reaction>
</comment>
<name>A0AAN1WKQ0_9GAMM</name>
<evidence type="ECO:0000256" key="1">
    <source>
        <dbReference type="HAMAP-Rule" id="MF_00934"/>
    </source>
</evidence>
<reference evidence="2 3" key="1">
    <citation type="journal article" date="2022" name="IScience">
        <title>An ultrasensitive nanofiber-based assay for enzymatic hydrolysis and deep-sea microbial degradation of cellulose.</title>
        <authorList>
            <person name="Tsudome M."/>
            <person name="Tachioka M."/>
            <person name="Miyazaki M."/>
            <person name="Uchimura K."/>
            <person name="Tsuda M."/>
            <person name="Takaki Y."/>
            <person name="Deguchi S."/>
        </authorList>
    </citation>
    <scope>NUCLEOTIDE SEQUENCE [LARGE SCALE GENOMIC DNA]</scope>
    <source>
        <strain evidence="2 3">GE09</strain>
    </source>
</reference>
<accession>A0AAN1WKQ0</accession>
<feature type="binding site" evidence="1">
    <location>
        <begin position="143"/>
        <end position="144"/>
    </location>
    <ligand>
        <name>S-adenosyl-L-methionine</name>
        <dbReference type="ChEBI" id="CHEBI:59789"/>
    </ligand>
</feature>
<dbReference type="InterPro" id="IPR029063">
    <property type="entry name" value="SAM-dependent_MTases_sf"/>
</dbReference>
<comment type="function">
    <text evidence="1">Specifically methylates the adenine in position 2030 of 23S rRNA.</text>
</comment>
<dbReference type="Proteomes" id="UP001320119">
    <property type="component" value="Chromosome"/>
</dbReference>
<keyword evidence="3" id="KW-1185">Reference proteome</keyword>
<comment type="subunit">
    <text evidence="1">Monomer.</text>
</comment>
<dbReference type="PANTHER" id="PTHR37426">
    <property type="entry name" value="RIBOSOMAL RNA LARGE SUBUNIT METHYLTRANSFERASE J"/>
    <property type="match status" value="1"/>
</dbReference>
<dbReference type="RefSeq" id="WP_236984597.1">
    <property type="nucleotide sequence ID" value="NZ_AP023086.1"/>
</dbReference>
<dbReference type="GO" id="GO:0036307">
    <property type="term" value="F:23S rRNA (adenine(2030)-N(6))-methyltransferase activity"/>
    <property type="evidence" value="ECO:0007669"/>
    <property type="project" value="UniProtKB-UniRule"/>
</dbReference>
<keyword evidence="1 2" id="KW-0808">Transferase</keyword>
<evidence type="ECO:0000313" key="2">
    <source>
        <dbReference type="EMBL" id="BCD99370.1"/>
    </source>
</evidence>
<keyword evidence="1 2" id="KW-0489">Methyltransferase</keyword>
<comment type="similarity">
    <text evidence="1">Belongs to the RlmJ family.</text>
</comment>
<gene>
    <name evidence="1" type="primary">rlmJ</name>
    <name evidence="2" type="ORF">MARGE09_P3572</name>
</gene>
<dbReference type="Pfam" id="PF04378">
    <property type="entry name" value="RsmJ"/>
    <property type="match status" value="1"/>
</dbReference>
<keyword evidence="1" id="KW-0698">rRNA processing</keyword>